<feature type="domain" description="DUF3859" evidence="2">
    <location>
        <begin position="24"/>
        <end position="154"/>
    </location>
</feature>
<dbReference type="Pfam" id="PF12975">
    <property type="entry name" value="DUF3859"/>
    <property type="match status" value="1"/>
</dbReference>
<name>A0A1H3U2R5_9RHOB</name>
<feature type="chain" id="PRO_5011547278" description="DUF3859 domain-containing protein" evidence="1">
    <location>
        <begin position="24"/>
        <end position="172"/>
    </location>
</feature>
<sequence>MRHRLKSGLTGCFIALCATPAVAQVEMLRAGVVCPDGRDGPLRDAPGTLMGGVREIADLTIDVETRDVPLIRGLGLGVQTRWTGAEDQTVQMVTLHPPMGGGGVTRQEYGKTMQPGGVSTRAYTFEFAYEMVPGVWTLQVEDGTGILNSVEFTVSTSPNRAVTEACGLFFNS</sequence>
<dbReference type="STRING" id="1244108.SAMN05444004_12140"/>
<evidence type="ECO:0000259" key="2">
    <source>
        <dbReference type="Pfam" id="PF12975"/>
    </source>
</evidence>
<evidence type="ECO:0000313" key="3">
    <source>
        <dbReference type="EMBL" id="SDZ55829.1"/>
    </source>
</evidence>
<dbReference type="RefSeq" id="WP_092647663.1">
    <property type="nucleotide sequence ID" value="NZ_FNPX01000021.1"/>
</dbReference>
<keyword evidence="1" id="KW-0732">Signal</keyword>
<organism evidence="3 4">
    <name type="scientific">Jannaschia faecimaris</name>
    <dbReference type="NCBI Taxonomy" id="1244108"/>
    <lineage>
        <taxon>Bacteria</taxon>
        <taxon>Pseudomonadati</taxon>
        <taxon>Pseudomonadota</taxon>
        <taxon>Alphaproteobacteria</taxon>
        <taxon>Rhodobacterales</taxon>
        <taxon>Roseobacteraceae</taxon>
        <taxon>Jannaschia</taxon>
    </lineage>
</organism>
<dbReference type="Proteomes" id="UP000198914">
    <property type="component" value="Unassembled WGS sequence"/>
</dbReference>
<dbReference type="AlphaFoldDB" id="A0A1H3U2R5"/>
<evidence type="ECO:0000313" key="4">
    <source>
        <dbReference type="Proteomes" id="UP000198914"/>
    </source>
</evidence>
<dbReference type="InterPro" id="IPR024331">
    <property type="entry name" value="DUF3859"/>
</dbReference>
<dbReference type="Gene3D" id="2.60.40.2390">
    <property type="match status" value="1"/>
</dbReference>
<keyword evidence="4" id="KW-1185">Reference proteome</keyword>
<proteinExistence type="predicted"/>
<protein>
    <recommendedName>
        <fullName evidence="2">DUF3859 domain-containing protein</fullName>
    </recommendedName>
</protein>
<reference evidence="4" key="1">
    <citation type="submission" date="2016-10" db="EMBL/GenBank/DDBJ databases">
        <authorList>
            <person name="Varghese N."/>
            <person name="Submissions S."/>
        </authorList>
    </citation>
    <scope>NUCLEOTIDE SEQUENCE [LARGE SCALE GENOMIC DNA]</scope>
    <source>
        <strain evidence="4">DSM 100420</strain>
    </source>
</reference>
<evidence type="ECO:0000256" key="1">
    <source>
        <dbReference type="SAM" id="SignalP"/>
    </source>
</evidence>
<gene>
    <name evidence="3" type="ORF">SAMN05444004_12140</name>
</gene>
<feature type="signal peptide" evidence="1">
    <location>
        <begin position="1"/>
        <end position="23"/>
    </location>
</feature>
<accession>A0A1H3U2R5</accession>
<dbReference type="EMBL" id="FNPX01000021">
    <property type="protein sequence ID" value="SDZ55829.1"/>
    <property type="molecule type" value="Genomic_DNA"/>
</dbReference>